<dbReference type="PROSITE" id="PS01124">
    <property type="entry name" value="HTH_ARAC_FAMILY_2"/>
    <property type="match status" value="1"/>
</dbReference>
<name>A0ABT8L905_9BACT</name>
<dbReference type="Gene3D" id="2.60.120.280">
    <property type="entry name" value="Regulatory protein AraC"/>
    <property type="match status" value="1"/>
</dbReference>
<dbReference type="InterPro" id="IPR018060">
    <property type="entry name" value="HTH_AraC"/>
</dbReference>
<dbReference type="Gene3D" id="1.10.10.60">
    <property type="entry name" value="Homeodomain-like"/>
    <property type="match status" value="2"/>
</dbReference>
<evidence type="ECO:0000313" key="6">
    <source>
        <dbReference type="Proteomes" id="UP001172083"/>
    </source>
</evidence>
<dbReference type="InterPro" id="IPR018062">
    <property type="entry name" value="HTH_AraC-typ_CS"/>
</dbReference>
<evidence type="ECO:0000259" key="4">
    <source>
        <dbReference type="PROSITE" id="PS01124"/>
    </source>
</evidence>
<reference evidence="5" key="1">
    <citation type="submission" date="2023-06" db="EMBL/GenBank/DDBJ databases">
        <title>Genomic of Agaribacillus aureum.</title>
        <authorList>
            <person name="Wang G."/>
        </authorList>
    </citation>
    <scope>NUCLEOTIDE SEQUENCE</scope>
    <source>
        <strain evidence="5">BMA12</strain>
    </source>
</reference>
<feature type="domain" description="HTH araC/xylS-type" evidence="4">
    <location>
        <begin position="191"/>
        <end position="289"/>
    </location>
</feature>
<dbReference type="InterPro" id="IPR020449">
    <property type="entry name" value="Tscrpt_reg_AraC-type_HTH"/>
</dbReference>
<dbReference type="PROSITE" id="PS00041">
    <property type="entry name" value="HTH_ARAC_FAMILY_1"/>
    <property type="match status" value="1"/>
</dbReference>
<dbReference type="InterPro" id="IPR037923">
    <property type="entry name" value="HTH-like"/>
</dbReference>
<accession>A0ABT8L905</accession>
<keyword evidence="1" id="KW-0805">Transcription regulation</keyword>
<dbReference type="InterPro" id="IPR009057">
    <property type="entry name" value="Homeodomain-like_sf"/>
</dbReference>
<protein>
    <submittedName>
        <fullName evidence="5">AraC family transcriptional regulator</fullName>
    </submittedName>
</protein>
<evidence type="ECO:0000313" key="5">
    <source>
        <dbReference type="EMBL" id="MDN5213721.1"/>
    </source>
</evidence>
<keyword evidence="6" id="KW-1185">Reference proteome</keyword>
<dbReference type="CDD" id="cd06986">
    <property type="entry name" value="cupin_MmsR-like_N"/>
    <property type="match status" value="1"/>
</dbReference>
<organism evidence="5 6">
    <name type="scientific">Agaribacillus aureus</name>
    <dbReference type="NCBI Taxonomy" id="3051825"/>
    <lineage>
        <taxon>Bacteria</taxon>
        <taxon>Pseudomonadati</taxon>
        <taxon>Bacteroidota</taxon>
        <taxon>Cytophagia</taxon>
        <taxon>Cytophagales</taxon>
        <taxon>Splendidivirgaceae</taxon>
        <taxon>Agaribacillus</taxon>
    </lineage>
</organism>
<dbReference type="Proteomes" id="UP001172083">
    <property type="component" value="Unassembled WGS sequence"/>
</dbReference>
<keyword evidence="3" id="KW-0804">Transcription</keyword>
<gene>
    <name evidence="5" type="ORF">QQ020_16735</name>
</gene>
<dbReference type="RefSeq" id="WP_346759058.1">
    <property type="nucleotide sequence ID" value="NZ_JAUJEB010000003.1"/>
</dbReference>
<comment type="caution">
    <text evidence="5">The sequence shown here is derived from an EMBL/GenBank/DDBJ whole genome shotgun (WGS) entry which is preliminary data.</text>
</comment>
<dbReference type="PRINTS" id="PR00032">
    <property type="entry name" value="HTHARAC"/>
</dbReference>
<dbReference type="SMART" id="SM00342">
    <property type="entry name" value="HTH_ARAC"/>
    <property type="match status" value="1"/>
</dbReference>
<dbReference type="InterPro" id="IPR003313">
    <property type="entry name" value="AraC-bd"/>
</dbReference>
<dbReference type="PANTHER" id="PTHR43280:SF30">
    <property type="entry name" value="MMSAB OPERON REGULATORY PROTEIN"/>
    <property type="match status" value="1"/>
</dbReference>
<evidence type="ECO:0000256" key="3">
    <source>
        <dbReference type="ARBA" id="ARBA00023163"/>
    </source>
</evidence>
<dbReference type="Pfam" id="PF02311">
    <property type="entry name" value="AraC_binding"/>
    <property type="match status" value="1"/>
</dbReference>
<dbReference type="PANTHER" id="PTHR43280">
    <property type="entry name" value="ARAC-FAMILY TRANSCRIPTIONAL REGULATOR"/>
    <property type="match status" value="1"/>
</dbReference>
<keyword evidence="2" id="KW-0238">DNA-binding</keyword>
<evidence type="ECO:0000256" key="1">
    <source>
        <dbReference type="ARBA" id="ARBA00023015"/>
    </source>
</evidence>
<proteinExistence type="predicted"/>
<dbReference type="EMBL" id="JAUJEB010000003">
    <property type="protein sequence ID" value="MDN5213721.1"/>
    <property type="molecule type" value="Genomic_DNA"/>
</dbReference>
<dbReference type="SUPFAM" id="SSF46689">
    <property type="entry name" value="Homeodomain-like"/>
    <property type="match status" value="2"/>
</dbReference>
<dbReference type="SUPFAM" id="SSF51215">
    <property type="entry name" value="Regulatory protein AraC"/>
    <property type="match status" value="1"/>
</dbReference>
<evidence type="ECO:0000256" key="2">
    <source>
        <dbReference type="ARBA" id="ARBA00023125"/>
    </source>
</evidence>
<dbReference type="Pfam" id="PF12833">
    <property type="entry name" value="HTH_18"/>
    <property type="match status" value="1"/>
</dbReference>
<sequence length="292" mass="34371">MKKKDDFEGQKMLVLPSKIIKELKQNQFTNDLYITDIGYFPKARYHYRKRKEGSLEYILLFCVEGRGWIEVDGKREILNKSQYFIIPRNTPHRYAADYDAPWTIYWIHFAGNKTDHFVFPLGYPRTLKESANARFEDRKQLFEEIYYILDEGYSIDNLEYSSVLLVLLLGSLKYSSQFGKATEIYQKDVISNAIYFMKENVEHKLSVSQIASHCGLSVSHFCLIFKKKTSRSPLEYFTFIKMQKACALLNFSTLKINRIAESLGYDDPYYFTRVFKKVIGKSPSSYRLYTND</sequence>